<dbReference type="Gene3D" id="2.60.40.10">
    <property type="entry name" value="Immunoglobulins"/>
    <property type="match status" value="1"/>
</dbReference>
<dbReference type="AlphaFoldDB" id="A0A1B6MJ62"/>
<feature type="domain" description="Fibronectin type-III" evidence="1">
    <location>
        <begin position="1"/>
        <end position="96"/>
    </location>
</feature>
<evidence type="ECO:0000313" key="2">
    <source>
        <dbReference type="EMBL" id="JAT35943.1"/>
    </source>
</evidence>
<protein>
    <recommendedName>
        <fullName evidence="1">Fibronectin type-III domain-containing protein</fullName>
    </recommendedName>
</protein>
<dbReference type="PROSITE" id="PS50853">
    <property type="entry name" value="FN3"/>
    <property type="match status" value="1"/>
</dbReference>
<evidence type="ECO:0000259" key="1">
    <source>
        <dbReference type="PROSITE" id="PS50853"/>
    </source>
</evidence>
<dbReference type="Pfam" id="PF00041">
    <property type="entry name" value="fn3"/>
    <property type="match status" value="1"/>
</dbReference>
<gene>
    <name evidence="2" type="ORF">g.32070</name>
</gene>
<name>A0A1B6MJ62_9HEMI</name>
<dbReference type="SUPFAM" id="SSF49265">
    <property type="entry name" value="Fibronectin type III"/>
    <property type="match status" value="1"/>
</dbReference>
<proteinExistence type="predicted"/>
<dbReference type="CDD" id="cd00063">
    <property type="entry name" value="FN3"/>
    <property type="match status" value="1"/>
</dbReference>
<sequence length="237" mass="26434">MINSSSTSAGLKLDHPNLANGIIRTFVVSVEETEQFDQDSCCQVYPLVEITVTNEKIAYYLQVSGLHPASMYVVSVSAKTVGLGPSQSLVVVTRPPHLPFTVSTPQSPDDGTLQLRLDEGLWLPQIRQSELNNSDLYAPLIMAHLLLVVPTNPHTAINDSCVLDQKLATLIHSLIEVPFWFYKEYDQEYIGESDWGRSNGCLSLSKGQEYRIAAVQVTEYNGHYNADLCYYNETKTF</sequence>
<dbReference type="InterPro" id="IPR013783">
    <property type="entry name" value="Ig-like_fold"/>
</dbReference>
<reference evidence="2" key="1">
    <citation type="submission" date="2015-11" db="EMBL/GenBank/DDBJ databases">
        <title>De novo transcriptome assembly of four potential Pierce s Disease insect vectors from Arizona vineyards.</title>
        <authorList>
            <person name="Tassone E.E."/>
        </authorList>
    </citation>
    <scope>NUCLEOTIDE SEQUENCE</scope>
</reference>
<accession>A0A1B6MJ62</accession>
<dbReference type="InterPro" id="IPR003961">
    <property type="entry name" value="FN3_dom"/>
</dbReference>
<dbReference type="InterPro" id="IPR036116">
    <property type="entry name" value="FN3_sf"/>
</dbReference>
<organism evidence="2">
    <name type="scientific">Graphocephala atropunctata</name>
    <dbReference type="NCBI Taxonomy" id="36148"/>
    <lineage>
        <taxon>Eukaryota</taxon>
        <taxon>Metazoa</taxon>
        <taxon>Ecdysozoa</taxon>
        <taxon>Arthropoda</taxon>
        <taxon>Hexapoda</taxon>
        <taxon>Insecta</taxon>
        <taxon>Pterygota</taxon>
        <taxon>Neoptera</taxon>
        <taxon>Paraneoptera</taxon>
        <taxon>Hemiptera</taxon>
        <taxon>Auchenorrhyncha</taxon>
        <taxon>Membracoidea</taxon>
        <taxon>Cicadellidae</taxon>
        <taxon>Cicadellinae</taxon>
        <taxon>Cicadellini</taxon>
        <taxon>Graphocephala</taxon>
    </lineage>
</organism>
<dbReference type="EMBL" id="GEBQ01004034">
    <property type="protein sequence ID" value="JAT35943.1"/>
    <property type="molecule type" value="Transcribed_RNA"/>
</dbReference>